<feature type="domain" description="Transferrin-like" evidence="2">
    <location>
        <begin position="24"/>
        <end position="134"/>
    </location>
</feature>
<evidence type="ECO:0000313" key="4">
    <source>
        <dbReference type="Proteomes" id="UP000694545"/>
    </source>
</evidence>
<dbReference type="GO" id="GO:0055037">
    <property type="term" value="C:recycling endosome"/>
    <property type="evidence" value="ECO:0007669"/>
    <property type="project" value="TreeGrafter"/>
</dbReference>
<dbReference type="PROSITE" id="PS51408">
    <property type="entry name" value="TRANSFERRIN_LIKE_4"/>
    <property type="match status" value="1"/>
</dbReference>
<dbReference type="GO" id="GO:0005886">
    <property type="term" value="C:plasma membrane"/>
    <property type="evidence" value="ECO:0007669"/>
    <property type="project" value="TreeGrafter"/>
</dbReference>
<dbReference type="GO" id="GO:0019731">
    <property type="term" value="P:antibacterial humoral response"/>
    <property type="evidence" value="ECO:0007669"/>
    <property type="project" value="TreeGrafter"/>
</dbReference>
<dbReference type="GO" id="GO:0005615">
    <property type="term" value="C:extracellular space"/>
    <property type="evidence" value="ECO:0007669"/>
    <property type="project" value="TreeGrafter"/>
</dbReference>
<dbReference type="Gene3D" id="3.40.190.10">
    <property type="entry name" value="Periplasmic binding protein-like II"/>
    <property type="match status" value="1"/>
</dbReference>
<evidence type="ECO:0000259" key="2">
    <source>
        <dbReference type="PROSITE" id="PS51408"/>
    </source>
</evidence>
<dbReference type="SUPFAM" id="SSF53850">
    <property type="entry name" value="Periplasmic binding protein-like II"/>
    <property type="match status" value="1"/>
</dbReference>
<feature type="signal peptide" evidence="1">
    <location>
        <begin position="1"/>
        <end position="20"/>
    </location>
</feature>
<keyword evidence="1" id="KW-0732">Signal</keyword>
<organism evidence="3 4">
    <name type="scientific">Varanus komodoensis</name>
    <name type="common">Komodo dragon</name>
    <dbReference type="NCBI Taxonomy" id="61221"/>
    <lineage>
        <taxon>Eukaryota</taxon>
        <taxon>Metazoa</taxon>
        <taxon>Chordata</taxon>
        <taxon>Craniata</taxon>
        <taxon>Vertebrata</taxon>
        <taxon>Euteleostomi</taxon>
        <taxon>Lepidosauria</taxon>
        <taxon>Squamata</taxon>
        <taxon>Bifurcata</taxon>
        <taxon>Unidentata</taxon>
        <taxon>Episquamata</taxon>
        <taxon>Toxicofera</taxon>
        <taxon>Anguimorpha</taxon>
        <taxon>Paleoanguimorpha</taxon>
        <taxon>Varanoidea</taxon>
        <taxon>Varanidae</taxon>
        <taxon>Varanus</taxon>
    </lineage>
</organism>
<sequence>ALLGIKIFLLCSVVLALCLATSPVKWCTTSTAEQEKCSNLQRCLNKQQLPNLPQFGCVRKTDYLDCIRAIANKEADAITLDGGQIFDANLHPHNLKPVIAEVYRRIDGGKFDDLLCCSCGEAKHYKVICGSQRE</sequence>
<dbReference type="OMA" id="CITAINE"/>
<feature type="chain" id="PRO_5034969771" description="Transferrin-like domain-containing protein" evidence="1">
    <location>
        <begin position="21"/>
        <end position="134"/>
    </location>
</feature>
<accession>A0A8D2J8Z9</accession>
<dbReference type="Proteomes" id="UP000694545">
    <property type="component" value="Unplaced"/>
</dbReference>
<dbReference type="GO" id="GO:0005769">
    <property type="term" value="C:early endosome"/>
    <property type="evidence" value="ECO:0007669"/>
    <property type="project" value="TreeGrafter"/>
</dbReference>
<dbReference type="PANTHER" id="PTHR11485">
    <property type="entry name" value="TRANSFERRIN"/>
    <property type="match status" value="1"/>
</dbReference>
<dbReference type="Pfam" id="PF00405">
    <property type="entry name" value="Transferrin"/>
    <property type="match status" value="1"/>
</dbReference>
<reference evidence="3" key="1">
    <citation type="submission" date="2025-08" db="UniProtKB">
        <authorList>
            <consortium name="Ensembl"/>
        </authorList>
    </citation>
    <scope>IDENTIFICATION</scope>
</reference>
<dbReference type="InterPro" id="IPR001156">
    <property type="entry name" value="Transferrin-like_dom"/>
</dbReference>
<proteinExistence type="predicted"/>
<protein>
    <recommendedName>
        <fullName evidence="2">Transferrin-like domain-containing protein</fullName>
    </recommendedName>
</protein>
<dbReference type="AlphaFoldDB" id="A0A8D2J8Z9"/>
<dbReference type="SMART" id="SM00094">
    <property type="entry name" value="TR_FER"/>
    <property type="match status" value="1"/>
</dbReference>
<dbReference type="PANTHER" id="PTHR11485:SF31">
    <property type="entry name" value="SEROTRANSFERRIN"/>
    <property type="match status" value="1"/>
</dbReference>
<dbReference type="GO" id="GO:0006826">
    <property type="term" value="P:iron ion transport"/>
    <property type="evidence" value="ECO:0007669"/>
    <property type="project" value="TreeGrafter"/>
</dbReference>
<name>A0A8D2J8Z9_VARKO</name>
<evidence type="ECO:0000313" key="3">
    <source>
        <dbReference type="Ensembl" id="ENSVKKP00000010365.1"/>
    </source>
</evidence>
<dbReference type="PRINTS" id="PR00422">
    <property type="entry name" value="TRANSFERRIN"/>
</dbReference>
<reference evidence="3" key="2">
    <citation type="submission" date="2025-09" db="UniProtKB">
        <authorList>
            <consortium name="Ensembl"/>
        </authorList>
    </citation>
    <scope>IDENTIFICATION</scope>
</reference>
<keyword evidence="4" id="KW-1185">Reference proteome</keyword>
<dbReference type="Ensembl" id="ENSVKKT00000010619.1">
    <property type="protein sequence ID" value="ENSVKKP00000010365.1"/>
    <property type="gene ID" value="ENSVKKG00000007302.1"/>
</dbReference>
<evidence type="ECO:0000256" key="1">
    <source>
        <dbReference type="SAM" id="SignalP"/>
    </source>
</evidence>